<evidence type="ECO:0000313" key="2">
    <source>
        <dbReference type="Proteomes" id="UP000468901"/>
    </source>
</evidence>
<keyword evidence="2" id="KW-1185">Reference proteome</keyword>
<sequence length="138" mass="14853">MKEVRYQLLFEGKVTPEDEMGSRMRIETRASFGAGLDPVFTTGAPQAVLEAVVEPDQYGHFTEQGQIVFGGGTVNFVNEGEGLIGECPDPSQQYGYVIRRIVSGTGAFEGATGYMVSAFTVGENAMLRDSQSAVIFLA</sequence>
<protein>
    <submittedName>
        <fullName evidence="1">Uncharacterized protein</fullName>
    </submittedName>
</protein>
<dbReference type="EMBL" id="WESC01000008">
    <property type="protein sequence ID" value="KAB7739963.1"/>
    <property type="molecule type" value="Genomic_DNA"/>
</dbReference>
<gene>
    <name evidence="1" type="ORF">F2P47_10695</name>
</gene>
<accession>A0A6N6VGE8</accession>
<dbReference type="RefSeq" id="WP_152216342.1">
    <property type="nucleotide sequence ID" value="NZ_JBAQYD010000061.1"/>
</dbReference>
<comment type="caution">
    <text evidence="1">The sequence shown here is derived from an EMBL/GenBank/DDBJ whole genome shotgun (WGS) entry which is preliminary data.</text>
</comment>
<dbReference type="Proteomes" id="UP000468901">
    <property type="component" value="Unassembled WGS sequence"/>
</dbReference>
<organism evidence="1 2">
    <name type="scientific">Parvibaculum sedimenti</name>
    <dbReference type="NCBI Taxonomy" id="2608632"/>
    <lineage>
        <taxon>Bacteria</taxon>
        <taxon>Pseudomonadati</taxon>
        <taxon>Pseudomonadota</taxon>
        <taxon>Alphaproteobacteria</taxon>
        <taxon>Hyphomicrobiales</taxon>
        <taxon>Parvibaculaceae</taxon>
        <taxon>Parvibaculum</taxon>
    </lineage>
</organism>
<name>A0A6N6VGE8_9HYPH</name>
<dbReference type="AlphaFoldDB" id="A0A6N6VGE8"/>
<evidence type="ECO:0000313" key="1">
    <source>
        <dbReference type="EMBL" id="KAB7739963.1"/>
    </source>
</evidence>
<proteinExistence type="predicted"/>
<reference evidence="1 2" key="1">
    <citation type="submission" date="2019-09" db="EMBL/GenBank/DDBJ databases">
        <title>Parvibaculum sedimenti sp. nov., isolated from sediment.</title>
        <authorList>
            <person name="Wang Y."/>
        </authorList>
    </citation>
    <scope>NUCLEOTIDE SEQUENCE [LARGE SCALE GENOMIC DNA]</scope>
    <source>
        <strain evidence="1 2">HXT-9</strain>
    </source>
</reference>